<dbReference type="GO" id="GO:0035591">
    <property type="term" value="F:signaling adaptor activity"/>
    <property type="evidence" value="ECO:0007669"/>
    <property type="project" value="TreeGrafter"/>
</dbReference>
<dbReference type="Pfam" id="PF18962">
    <property type="entry name" value="Por_Secre_tail"/>
    <property type="match status" value="1"/>
</dbReference>
<feature type="domain" description="Secretion system C-terminal sorting" evidence="4">
    <location>
        <begin position="1104"/>
        <end position="1174"/>
    </location>
</feature>
<dbReference type="AlphaFoldDB" id="A0AAT9H0Z9"/>
<keyword evidence="2" id="KW-0732">Signal</keyword>
<dbReference type="Gene3D" id="3.80.10.10">
    <property type="entry name" value="Ribonuclease Inhibitor"/>
    <property type="match status" value="4"/>
</dbReference>
<dbReference type="SMART" id="SM00365">
    <property type="entry name" value="LRR_SD22"/>
    <property type="match status" value="7"/>
</dbReference>
<evidence type="ECO:0000259" key="4">
    <source>
        <dbReference type="Pfam" id="PF18962"/>
    </source>
</evidence>
<protein>
    <recommendedName>
        <fullName evidence="4">Secretion system C-terminal sorting domain-containing protein</fullName>
    </recommendedName>
</protein>
<sequence length="1175" mass="129481">MYHKLVSGTFSKLDFSLYHKPGTFKEEIIKKTETIFSASEWKKIEFEYTPTVSENIEIDIWTTGTLNSEILVDNVSVVDIADVPSPYTLIPDVNFENKLIALGIDSGTADGKVLTANITKIKTLDLDVTIISDLTGLEDFYSLETLYCSGTSDPNGGGTGKLTKLNVSKNTKLTTLYCSGNQLTDLDVSQNLALKLLYCPYNKLTTIDITKNLSLQQFLIAGNNLTTIDVSKNLSLIQLNVSSNQISNIDLTANTALEALTINQTKITDLDVSHNLKLARLYASGNNLSKSPDLTKNKALESFTAANSQLTTIDLSQNKALRSLDLRQNKFETLDISNNPSLTTLYLQENLLTSLNLTNNTSLLTNQISFTSNPKLTCIQVSDVAAANTNWSAKKDPTTSFSSTPCIAPESYTLIPDVNFENKLIALGIDSGTADGKVLTSKISDITKLELNNSNITDLAGIQDFKALTYLNCMSNKITNLDISKNQALYFLLAGYNNLITLDTSKNLALEYLSLDHNQITSLDLSLNVNLRLLSCGSNQLNNIDFTNNKLLSSLWCSSNLLTSLDLSKNQSLSSLNCSENKLLTTINIRNGNNRHMQITYNATNFTRTPLLTCIIVDDALYSNKIWENFKDTSATYTTIDCDKATAIPDPTFEDKLIALNIDTDGKNGSVLNSDIENITSLDVASSGIKDLTGIKGFKKLNSLNCSGNLLSLLDVSQNKALTLLNCTNNSLESLNLKNGNNINFDVNSNFKNNPNLNCIQVDDDVYANTNWAALKDSTANYNLDCTIYTLIPDSNFEDKLIALEIDKDGKNGKVATASINKVTFLDLSNSNISDIKGIEDFTSLTYLDLNFNNIQSINLSQNKSLIKLSLHDNKLKALDLTANKELFNLMFSMNQISTIDLSQNKKVHYVTADRNQLTSIDLSANPELESLYCGHNDLTTLDVSNQPNLLQLNCVYTKISKLDVSSNPKLEDLYFDNAQLTTLDLSNNPRLKRLNLAWNQLTSLDLSHNPLLEFVFLEFNPLTSLNIQNGNNKNFVLPSKTGKNAATSIYTSFLGNKILNCIQVDDADYSNANWSNIKEKNATYSNSCKTLGIDTNNFEKVAIYPNPTKGEVNIQNASLEKASVYNSLGQLVKSFILNSSITHNTIDLFGLPKGVYYVYLINGDAASAKKVIVE</sequence>
<dbReference type="PANTHER" id="PTHR47566">
    <property type="match status" value="1"/>
</dbReference>
<name>A0AAT9H0Z9_9FLAO</name>
<evidence type="ECO:0000313" key="5">
    <source>
        <dbReference type="EMBL" id="BFM43114.1"/>
    </source>
</evidence>
<accession>A0AAT9H0Z9</accession>
<dbReference type="InterPro" id="IPR026444">
    <property type="entry name" value="Secre_tail"/>
</dbReference>
<keyword evidence="3" id="KW-0677">Repeat</keyword>
<evidence type="ECO:0000256" key="3">
    <source>
        <dbReference type="ARBA" id="ARBA00022737"/>
    </source>
</evidence>
<dbReference type="InterPro" id="IPR052574">
    <property type="entry name" value="CDIRP"/>
</dbReference>
<evidence type="ECO:0000256" key="1">
    <source>
        <dbReference type="ARBA" id="ARBA00022614"/>
    </source>
</evidence>
<dbReference type="PANTHER" id="PTHR47566:SF1">
    <property type="entry name" value="PROTEIN NUD1"/>
    <property type="match status" value="1"/>
</dbReference>
<dbReference type="InterPro" id="IPR032675">
    <property type="entry name" value="LRR_dom_sf"/>
</dbReference>
<evidence type="ECO:0000256" key="2">
    <source>
        <dbReference type="ARBA" id="ARBA00022729"/>
    </source>
</evidence>
<gene>
    <name evidence="5" type="ORF">CFS9_17550</name>
</gene>
<dbReference type="SUPFAM" id="SSF52058">
    <property type="entry name" value="L domain-like"/>
    <property type="match status" value="3"/>
</dbReference>
<proteinExistence type="predicted"/>
<reference evidence="5" key="1">
    <citation type="submission" date="2024-05" db="EMBL/GenBank/DDBJ databases">
        <title>Whole-Genome Sequence of CFS9, a Potential Fish Probiotic Isolated from the Body Surface of Silurus asotus.</title>
        <authorList>
            <person name="Kojima M."/>
            <person name="Tobioka K."/>
            <person name="Yokota K."/>
            <person name="Nakatani H."/>
            <person name="Hori K."/>
            <person name="Tamaru Y."/>
            <person name="Okazaki F."/>
        </authorList>
    </citation>
    <scope>NUCLEOTIDE SEQUENCE</scope>
    <source>
        <strain evidence="5">CFS9</strain>
    </source>
</reference>
<dbReference type="NCBIfam" id="TIGR04183">
    <property type="entry name" value="Por_Secre_tail"/>
    <property type="match status" value="1"/>
</dbReference>
<keyword evidence="1" id="KW-0433">Leucine-rich repeat</keyword>
<dbReference type="PROSITE" id="PS51450">
    <property type="entry name" value="LRR"/>
    <property type="match status" value="4"/>
</dbReference>
<organism evidence="5">
    <name type="scientific">Flavobacterium sp. CFS9</name>
    <dbReference type="NCBI Taxonomy" id="3143118"/>
    <lineage>
        <taxon>Bacteria</taxon>
        <taxon>Pseudomonadati</taxon>
        <taxon>Bacteroidota</taxon>
        <taxon>Flavobacteriia</taxon>
        <taxon>Flavobacteriales</taxon>
        <taxon>Flavobacteriaceae</taxon>
        <taxon>Flavobacterium</taxon>
    </lineage>
</organism>
<dbReference type="EMBL" id="AP031573">
    <property type="protein sequence ID" value="BFM43114.1"/>
    <property type="molecule type" value="Genomic_DNA"/>
</dbReference>
<dbReference type="InterPro" id="IPR001611">
    <property type="entry name" value="Leu-rich_rpt"/>
</dbReference>